<dbReference type="Pfam" id="PF02114">
    <property type="entry name" value="Phosducin"/>
    <property type="match status" value="1"/>
</dbReference>
<feature type="region of interest" description="Disordered" evidence="2">
    <location>
        <begin position="1"/>
        <end position="73"/>
    </location>
</feature>
<accession>A0A8E2F6Y9</accession>
<dbReference type="SUPFAM" id="SSF52833">
    <property type="entry name" value="Thioredoxin-like"/>
    <property type="match status" value="1"/>
</dbReference>
<reference evidence="4 5" key="1">
    <citation type="journal article" date="2016" name="Nat. Commun.">
        <title>Ectomycorrhizal ecology is imprinted in the genome of the dominant symbiotic fungus Cenococcum geophilum.</title>
        <authorList>
            <consortium name="DOE Joint Genome Institute"/>
            <person name="Peter M."/>
            <person name="Kohler A."/>
            <person name="Ohm R.A."/>
            <person name="Kuo A."/>
            <person name="Krutzmann J."/>
            <person name="Morin E."/>
            <person name="Arend M."/>
            <person name="Barry K.W."/>
            <person name="Binder M."/>
            <person name="Choi C."/>
            <person name="Clum A."/>
            <person name="Copeland A."/>
            <person name="Grisel N."/>
            <person name="Haridas S."/>
            <person name="Kipfer T."/>
            <person name="LaButti K."/>
            <person name="Lindquist E."/>
            <person name="Lipzen A."/>
            <person name="Maire R."/>
            <person name="Meier B."/>
            <person name="Mihaltcheva S."/>
            <person name="Molinier V."/>
            <person name="Murat C."/>
            <person name="Poggeler S."/>
            <person name="Quandt C.A."/>
            <person name="Sperisen C."/>
            <person name="Tritt A."/>
            <person name="Tisserant E."/>
            <person name="Crous P.W."/>
            <person name="Henrissat B."/>
            <person name="Nehls U."/>
            <person name="Egli S."/>
            <person name="Spatafora J.W."/>
            <person name="Grigoriev I.V."/>
            <person name="Martin F.M."/>
        </authorList>
    </citation>
    <scope>NUCLEOTIDE SEQUENCE [LARGE SCALE GENOMIC DNA]</scope>
    <source>
        <strain evidence="4 5">CBS 207.34</strain>
    </source>
</reference>
<proteinExistence type="inferred from homology"/>
<evidence type="ECO:0000313" key="5">
    <source>
        <dbReference type="Proteomes" id="UP000250140"/>
    </source>
</evidence>
<dbReference type="InterPro" id="IPR024253">
    <property type="entry name" value="Phosducin_thioredoxin-like_dom"/>
</dbReference>
<sequence>MSAAQDEYDNLFRDKDRVSRHPEDSAVLSEDSEPESSVDTYPEKDSEGDEPHTDNMRSNYYLPSIRSQANTGPKGVIADAHAFEQAKRDQRFTFMRSKDAAPSGYRTTSYNDEKSSEDEGEEGFLQRWRQSRLKELQRTGRRIRSRTSSPSKRLYGSLTTVDGDGYLDAIEKVPADTVVVVFIYDDMSDISGMVEDCVRKLAKQHPATRFVKLHYEDAEMEAAGVPAILAYKGGDKFAGLVPVMDEIPDDAELTPSTLEVALKRCQVLF</sequence>
<organism evidence="4 5">
    <name type="scientific">Glonium stellatum</name>
    <dbReference type="NCBI Taxonomy" id="574774"/>
    <lineage>
        <taxon>Eukaryota</taxon>
        <taxon>Fungi</taxon>
        <taxon>Dikarya</taxon>
        <taxon>Ascomycota</taxon>
        <taxon>Pezizomycotina</taxon>
        <taxon>Dothideomycetes</taxon>
        <taxon>Pleosporomycetidae</taxon>
        <taxon>Gloniales</taxon>
        <taxon>Gloniaceae</taxon>
        <taxon>Glonium</taxon>
    </lineage>
</organism>
<evidence type="ECO:0000256" key="1">
    <source>
        <dbReference type="ARBA" id="ARBA00009686"/>
    </source>
</evidence>
<evidence type="ECO:0000313" key="4">
    <source>
        <dbReference type="EMBL" id="OCL11712.1"/>
    </source>
</evidence>
<dbReference type="OrthoDB" id="70588at2759"/>
<keyword evidence="5" id="KW-1185">Reference proteome</keyword>
<dbReference type="Proteomes" id="UP000250140">
    <property type="component" value="Unassembled WGS sequence"/>
</dbReference>
<dbReference type="GO" id="GO:0008277">
    <property type="term" value="P:regulation of G protein-coupled receptor signaling pathway"/>
    <property type="evidence" value="ECO:0007669"/>
    <property type="project" value="InterPro"/>
</dbReference>
<evidence type="ECO:0000259" key="3">
    <source>
        <dbReference type="Pfam" id="PF02114"/>
    </source>
</evidence>
<name>A0A8E2F6Y9_9PEZI</name>
<feature type="region of interest" description="Disordered" evidence="2">
    <location>
        <begin position="94"/>
        <end position="125"/>
    </location>
</feature>
<dbReference type="InterPro" id="IPR001200">
    <property type="entry name" value="Phosducin"/>
</dbReference>
<dbReference type="InterPro" id="IPR036249">
    <property type="entry name" value="Thioredoxin-like_sf"/>
</dbReference>
<comment type="similarity">
    <text evidence="1">Belongs to the phosducin family.</text>
</comment>
<dbReference type="PANTHER" id="PTHR46052:SF1">
    <property type="entry name" value="PHOSDUCIN-LIKE PROTEIN"/>
    <property type="match status" value="1"/>
</dbReference>
<feature type="compositionally biased region" description="Basic and acidic residues" evidence="2">
    <location>
        <begin position="41"/>
        <end position="55"/>
    </location>
</feature>
<feature type="domain" description="Phosducin" evidence="3">
    <location>
        <begin position="117"/>
        <end position="250"/>
    </location>
</feature>
<dbReference type="AlphaFoldDB" id="A0A8E2F6Y9"/>
<feature type="compositionally biased region" description="Basic and acidic residues" evidence="2">
    <location>
        <begin position="10"/>
        <end position="24"/>
    </location>
</feature>
<dbReference type="Gene3D" id="3.40.30.10">
    <property type="entry name" value="Glutaredoxin"/>
    <property type="match status" value="1"/>
</dbReference>
<dbReference type="CDD" id="cd02987">
    <property type="entry name" value="Phd_like_Phd"/>
    <property type="match status" value="1"/>
</dbReference>
<gene>
    <name evidence="4" type="ORF">AOQ84DRAFT_180315</name>
</gene>
<dbReference type="PANTHER" id="PTHR46052">
    <property type="entry name" value="PHOSDUCIN-LIKE PROTEIN"/>
    <property type="match status" value="1"/>
</dbReference>
<dbReference type="InterPro" id="IPR051499">
    <property type="entry name" value="Phosducin-like_reg"/>
</dbReference>
<protein>
    <submittedName>
        <fullName evidence="4">Thioredoxin-like protein</fullName>
    </submittedName>
</protein>
<evidence type="ECO:0000256" key="2">
    <source>
        <dbReference type="SAM" id="MobiDB-lite"/>
    </source>
</evidence>
<dbReference type="EMBL" id="KV749003">
    <property type="protein sequence ID" value="OCL11712.1"/>
    <property type="molecule type" value="Genomic_DNA"/>
</dbReference>